<dbReference type="PANTHER" id="PTHR34352">
    <property type="entry name" value="PROTEIN YHFA"/>
    <property type="match status" value="1"/>
</dbReference>
<comment type="caution">
    <text evidence="1">The sequence shown here is derived from an EMBL/GenBank/DDBJ whole genome shotgun (WGS) entry which is preliminary data.</text>
</comment>
<dbReference type="RefSeq" id="WP_183322433.1">
    <property type="nucleotide sequence ID" value="NZ_JACHVQ010000004.1"/>
</dbReference>
<dbReference type="SUPFAM" id="SSF82784">
    <property type="entry name" value="OsmC-like"/>
    <property type="match status" value="1"/>
</dbReference>
<gene>
    <name evidence="1" type="ORF">FHU39_004004</name>
</gene>
<reference evidence="1 2" key="1">
    <citation type="submission" date="2020-08" db="EMBL/GenBank/DDBJ databases">
        <title>Sequencing the genomes of 1000 actinobacteria strains.</title>
        <authorList>
            <person name="Klenk H.-P."/>
        </authorList>
    </citation>
    <scope>NUCLEOTIDE SEQUENCE [LARGE SCALE GENOMIC DNA]</scope>
    <source>
        <strain evidence="1 2">DSM 105369</strain>
    </source>
</reference>
<protein>
    <submittedName>
        <fullName evidence="1">Putative OsmC-like protein</fullName>
    </submittedName>
</protein>
<dbReference type="AlphaFoldDB" id="A0A839N874"/>
<dbReference type="PANTHER" id="PTHR34352:SF1">
    <property type="entry name" value="PROTEIN YHFA"/>
    <property type="match status" value="1"/>
</dbReference>
<dbReference type="Pfam" id="PF02566">
    <property type="entry name" value="OsmC"/>
    <property type="match status" value="1"/>
</dbReference>
<keyword evidence="2" id="KW-1185">Reference proteome</keyword>
<dbReference type="InterPro" id="IPR036102">
    <property type="entry name" value="OsmC/Ohrsf"/>
</dbReference>
<evidence type="ECO:0000313" key="2">
    <source>
        <dbReference type="Proteomes" id="UP000559182"/>
    </source>
</evidence>
<dbReference type="Proteomes" id="UP000559182">
    <property type="component" value="Unassembled WGS sequence"/>
</dbReference>
<name>A0A839N874_9MICO</name>
<dbReference type="InterPro" id="IPR015946">
    <property type="entry name" value="KH_dom-like_a/b"/>
</dbReference>
<evidence type="ECO:0000313" key="1">
    <source>
        <dbReference type="EMBL" id="MBB2893968.1"/>
    </source>
</evidence>
<dbReference type="InterPro" id="IPR003718">
    <property type="entry name" value="OsmC/Ohr_fam"/>
</dbReference>
<accession>A0A839N874</accession>
<dbReference type="EMBL" id="JACHVQ010000004">
    <property type="protein sequence ID" value="MBB2893968.1"/>
    <property type="molecule type" value="Genomic_DNA"/>
</dbReference>
<sequence length="146" mass="15598">MTTTTPSAVALHAVDLSRTAAGQFRATNTRGGTIGIGTGDDTDFTPVELLLAALAGCASIDVDMLTSRRAEPTSFDVQVTAEKVRDEDGNRLHDPRLSFRVEFPDDSAGDTARDRLPEAVQRAHDRLCTVSRTIELPSVVQMSVAG</sequence>
<organism evidence="1 2">
    <name type="scientific">Flexivirga oryzae</name>
    <dbReference type="NCBI Taxonomy" id="1794944"/>
    <lineage>
        <taxon>Bacteria</taxon>
        <taxon>Bacillati</taxon>
        <taxon>Actinomycetota</taxon>
        <taxon>Actinomycetes</taxon>
        <taxon>Micrococcales</taxon>
        <taxon>Dermacoccaceae</taxon>
        <taxon>Flexivirga</taxon>
    </lineage>
</organism>
<proteinExistence type="predicted"/>
<dbReference type="Gene3D" id="3.30.300.20">
    <property type="match status" value="1"/>
</dbReference>